<dbReference type="PANTHER" id="PTHR38812">
    <property type="entry name" value="MU-LIKE PROPHAGE FLUMU PROTEIN GP42"/>
    <property type="match status" value="1"/>
</dbReference>
<dbReference type="Pfam" id="PF20155">
    <property type="entry name" value="TMP_3"/>
    <property type="match status" value="1"/>
</dbReference>
<evidence type="ECO:0000313" key="4">
    <source>
        <dbReference type="Proteomes" id="UP000887009"/>
    </source>
</evidence>
<reference evidence="3" key="1">
    <citation type="submission" date="2021-07" db="EMBL/GenBank/DDBJ databases">
        <title>Draft genome sequence of carbapenem-resistant Aeromonas spp. in Japan.</title>
        <authorList>
            <person name="Maehana S."/>
            <person name="Suzuki M."/>
            <person name="Kitasato H."/>
        </authorList>
    </citation>
    <scope>NUCLEOTIDE SEQUENCE</scope>
    <source>
        <strain evidence="3">KAM348</strain>
    </source>
</reference>
<dbReference type="Proteomes" id="UP000887009">
    <property type="component" value="Unassembled WGS sequence"/>
</dbReference>
<evidence type="ECO:0000259" key="2">
    <source>
        <dbReference type="Pfam" id="PF20155"/>
    </source>
</evidence>
<feature type="region of interest" description="Disordered" evidence="1">
    <location>
        <begin position="772"/>
        <end position="803"/>
    </location>
</feature>
<dbReference type="EMBL" id="BPNL01000005">
    <property type="protein sequence ID" value="GJA53311.1"/>
    <property type="molecule type" value="Genomic_DNA"/>
</dbReference>
<accession>A0AAI9P953</accession>
<feature type="compositionally biased region" description="Gly residues" evidence="1">
    <location>
        <begin position="783"/>
        <end position="799"/>
    </location>
</feature>
<sequence>MSNTNLKLALELAAKVTGREDLAALAGQVEELGPLSTETAAETERLAQTLEGLTQQRDLITQFEASGRALSQLEQASTLSRDRLSQLRREQQETGGAARQLTDQERLLASEVKQLERQLVAQSASHTRLHTALDQAGLDTRNLAQEQNRLQRELRESAAQTERLGRSLQQSSQQSSGFHGSIGSLTGRLVAMAGTYLGVQTLTNQLVAMFKSGDQAERLNVQLKAVMGTIEGGKQASAWIQDFAKNTPLQLDEVTQVFVRLKAFGIDPMNGSMQGIVDQAFKLGGGFEEVQGISLALGQAWAKQKLQGEEILQLIERGVPVWQLLEQVTGKNTAELQKLSEAGKLGRDTIQALMNEIAAQSSGAAAANMSLLSGLISNAQDNLETFYRMVAENGALTWLKNQLAQLNAEFAAMAKDGRLQEWAKKISDGIVSLGESIKAFIQTAVAWRTELTIMAQAWVGLKVASWIGDLRGLYGQFIALPAATATAAGGMTTAGTAAAGAAIGVRALGAAMKGLLVAMTVESISQIIQAVSAIKQRIQTELELRDAQALRAQTQAQLNGQLAALSAQLGIAITSVEDMDRAVAEGKIHYDEATGSWRQGAAAVKEIGTEAQQTRDYMNEINAVAKKTAAEIPATLGKAAETLGLDFERANGRIGESFKETLGALDTLVQHSGSSSAACEEYLAAAFNQAKNKAEIDAVIERMKTMTKQGQLTGDGITRSMAIANDAMTKLKGGSGDTKQAVAAIGDGFDKAADKGKSATDAMAAGLRRVQEQADKTGTSVAGAGGSGGSGDGGNGGAADGRRQVSRTVSAGSFFYKSVDINSLRGNAEALENTLTGVEEELARYRQKVMDLGAGATSEWSRAYGEIFLKEMKAMRAKLQQELSKAQEKETQQAQAPTSTVSQVGPSSLPQTSVNPGQPQRIIIELRASNGAKAEVQADEANAAAFINLLKQQGLRS</sequence>
<feature type="domain" description="Tape measure protein N-terminal" evidence="2">
    <location>
        <begin position="209"/>
        <end position="390"/>
    </location>
</feature>
<dbReference type="PANTHER" id="PTHR38812:SF2">
    <property type="entry name" value="MU-LIKE PROPHAGE FLUMU PROTEIN GP42"/>
    <property type="match status" value="1"/>
</dbReference>
<feature type="compositionally biased region" description="Low complexity" evidence="1">
    <location>
        <begin position="166"/>
        <end position="179"/>
    </location>
</feature>
<feature type="compositionally biased region" description="Polar residues" evidence="1">
    <location>
        <begin position="897"/>
        <end position="918"/>
    </location>
</feature>
<feature type="region of interest" description="Disordered" evidence="1">
    <location>
        <begin position="881"/>
        <end position="918"/>
    </location>
</feature>
<dbReference type="RefSeq" id="WP_223919482.1">
    <property type="nucleotide sequence ID" value="NZ_BPNL01000005.1"/>
</dbReference>
<proteinExistence type="predicted"/>
<dbReference type="InterPro" id="IPR013491">
    <property type="entry name" value="Tape_meas_N"/>
</dbReference>
<comment type="caution">
    <text evidence="3">The sequence shown here is derived from an EMBL/GenBank/DDBJ whole genome shotgun (WGS) entry which is preliminary data.</text>
</comment>
<evidence type="ECO:0000313" key="3">
    <source>
        <dbReference type="EMBL" id="GJA53311.1"/>
    </source>
</evidence>
<evidence type="ECO:0000256" key="1">
    <source>
        <dbReference type="SAM" id="MobiDB-lite"/>
    </source>
</evidence>
<gene>
    <name evidence="3" type="ORF">KAM348_07340</name>
</gene>
<protein>
    <recommendedName>
        <fullName evidence="2">Tape measure protein N-terminal domain-containing protein</fullName>
    </recommendedName>
</protein>
<organism evidence="3 4">
    <name type="scientific">Aeromonas caviae</name>
    <name type="common">Aeromonas punctata</name>
    <dbReference type="NCBI Taxonomy" id="648"/>
    <lineage>
        <taxon>Bacteria</taxon>
        <taxon>Pseudomonadati</taxon>
        <taxon>Pseudomonadota</taxon>
        <taxon>Gammaproteobacteria</taxon>
        <taxon>Aeromonadales</taxon>
        <taxon>Aeromonadaceae</taxon>
        <taxon>Aeromonas</taxon>
    </lineage>
</organism>
<name>A0AAI9P953_AERCA</name>
<feature type="region of interest" description="Disordered" evidence="1">
    <location>
        <begin position="154"/>
        <end position="179"/>
    </location>
</feature>
<dbReference type="InterPro" id="IPR053058">
    <property type="entry name" value="Mulikevirus_tape_measure"/>
</dbReference>
<dbReference type="NCBIfam" id="TIGR02675">
    <property type="entry name" value="tape_meas_nterm"/>
    <property type="match status" value="1"/>
</dbReference>
<dbReference type="AlphaFoldDB" id="A0AAI9P953"/>